<evidence type="ECO:0000256" key="12">
    <source>
        <dbReference type="ARBA" id="ARBA00048679"/>
    </source>
</evidence>
<evidence type="ECO:0000256" key="8">
    <source>
        <dbReference type="ARBA" id="ARBA00022840"/>
    </source>
</evidence>
<evidence type="ECO:0000259" key="15">
    <source>
        <dbReference type="PROSITE" id="PS50011"/>
    </source>
</evidence>
<keyword evidence="3" id="KW-0418">Kinase</keyword>
<evidence type="ECO:0000256" key="5">
    <source>
        <dbReference type="ARBA" id="ARBA00022679"/>
    </source>
</evidence>
<dbReference type="Pfam" id="PF11721">
    <property type="entry name" value="Malectin"/>
    <property type="match status" value="1"/>
</dbReference>
<keyword evidence="10" id="KW-0325">Glycoprotein</keyword>
<dbReference type="Pfam" id="PF00069">
    <property type="entry name" value="Pkinase"/>
    <property type="match status" value="2"/>
</dbReference>
<dbReference type="InterPro" id="IPR011009">
    <property type="entry name" value="Kinase-like_dom_sf"/>
</dbReference>
<comment type="caution">
    <text evidence="16">The sequence shown here is derived from an EMBL/GenBank/DDBJ whole genome shotgun (WGS) entry which is preliminary data.</text>
</comment>
<protein>
    <recommendedName>
        <fullName evidence="2">non-specific serine/threonine protein kinase</fullName>
        <ecNumber evidence="2">2.7.11.1</ecNumber>
    </recommendedName>
</protein>
<dbReference type="PROSITE" id="PS50011">
    <property type="entry name" value="PROTEIN_KINASE_DOM"/>
    <property type="match status" value="1"/>
</dbReference>
<dbReference type="Gene3D" id="3.30.200.20">
    <property type="entry name" value="Phosphorylase Kinase, domain 1"/>
    <property type="match status" value="1"/>
</dbReference>
<dbReference type="InterPro" id="IPR017441">
    <property type="entry name" value="Protein_kinase_ATP_BS"/>
</dbReference>
<dbReference type="PROSITE" id="PS00107">
    <property type="entry name" value="PROTEIN_KINASE_ATP"/>
    <property type="match status" value="1"/>
</dbReference>
<feature type="binding site" evidence="13">
    <location>
        <position position="323"/>
    </location>
    <ligand>
        <name>ATP</name>
        <dbReference type="ChEBI" id="CHEBI:30616"/>
    </ligand>
</feature>
<dbReference type="Gene3D" id="1.10.510.10">
    <property type="entry name" value="Transferase(Phosphotransferase) domain 1"/>
    <property type="match status" value="1"/>
</dbReference>
<dbReference type="InterPro" id="IPR021720">
    <property type="entry name" value="Malectin_dom"/>
</dbReference>
<keyword evidence="14" id="KW-1133">Transmembrane helix</keyword>
<evidence type="ECO:0000256" key="9">
    <source>
        <dbReference type="ARBA" id="ARBA00023170"/>
    </source>
</evidence>
<comment type="subcellular location">
    <subcellularLocation>
        <location evidence="1">Membrane</location>
        <topology evidence="1">Single-pass type I membrane protein</topology>
    </subcellularLocation>
</comment>
<keyword evidence="6" id="KW-0732">Signal</keyword>
<keyword evidence="14" id="KW-0472">Membrane</keyword>
<dbReference type="Proteomes" id="UP000827721">
    <property type="component" value="Unassembled WGS sequence"/>
</dbReference>
<proteinExistence type="predicted"/>
<gene>
    <name evidence="16" type="ORF">JRO89_XS04G0283600</name>
</gene>
<keyword evidence="17" id="KW-1185">Reference proteome</keyword>
<keyword evidence="4" id="KW-0597">Phosphoprotein</keyword>
<name>A0ABQ8I7M8_9ROSI</name>
<evidence type="ECO:0000256" key="11">
    <source>
        <dbReference type="ARBA" id="ARBA00047899"/>
    </source>
</evidence>
<organism evidence="16 17">
    <name type="scientific">Xanthoceras sorbifolium</name>
    <dbReference type="NCBI Taxonomy" id="99658"/>
    <lineage>
        <taxon>Eukaryota</taxon>
        <taxon>Viridiplantae</taxon>
        <taxon>Streptophyta</taxon>
        <taxon>Embryophyta</taxon>
        <taxon>Tracheophyta</taxon>
        <taxon>Spermatophyta</taxon>
        <taxon>Magnoliopsida</taxon>
        <taxon>eudicotyledons</taxon>
        <taxon>Gunneridae</taxon>
        <taxon>Pentapetalae</taxon>
        <taxon>rosids</taxon>
        <taxon>malvids</taxon>
        <taxon>Sapindales</taxon>
        <taxon>Sapindaceae</taxon>
        <taxon>Xanthoceroideae</taxon>
        <taxon>Xanthoceras</taxon>
    </lineage>
</organism>
<evidence type="ECO:0000256" key="2">
    <source>
        <dbReference type="ARBA" id="ARBA00012513"/>
    </source>
</evidence>
<keyword evidence="8 13" id="KW-0067">ATP-binding</keyword>
<dbReference type="EMBL" id="JAFEMO010000004">
    <property type="protein sequence ID" value="KAH7572631.1"/>
    <property type="molecule type" value="Genomic_DNA"/>
</dbReference>
<evidence type="ECO:0000256" key="6">
    <source>
        <dbReference type="ARBA" id="ARBA00022729"/>
    </source>
</evidence>
<dbReference type="SUPFAM" id="SSF56112">
    <property type="entry name" value="Protein kinase-like (PK-like)"/>
    <property type="match status" value="1"/>
</dbReference>
<dbReference type="PANTHER" id="PTHR48006">
    <property type="entry name" value="LEUCINE-RICH REPEAT-CONTAINING PROTEIN DDB_G0281931-RELATED"/>
    <property type="match status" value="1"/>
</dbReference>
<keyword evidence="14" id="KW-0812">Transmembrane</keyword>
<evidence type="ECO:0000256" key="1">
    <source>
        <dbReference type="ARBA" id="ARBA00004479"/>
    </source>
</evidence>
<dbReference type="EC" id="2.7.11.1" evidence="2"/>
<comment type="catalytic activity">
    <reaction evidence="11">
        <text>L-threonyl-[protein] + ATP = O-phospho-L-threonyl-[protein] + ADP + H(+)</text>
        <dbReference type="Rhea" id="RHEA:46608"/>
        <dbReference type="Rhea" id="RHEA-COMP:11060"/>
        <dbReference type="Rhea" id="RHEA-COMP:11605"/>
        <dbReference type="ChEBI" id="CHEBI:15378"/>
        <dbReference type="ChEBI" id="CHEBI:30013"/>
        <dbReference type="ChEBI" id="CHEBI:30616"/>
        <dbReference type="ChEBI" id="CHEBI:61977"/>
        <dbReference type="ChEBI" id="CHEBI:456216"/>
        <dbReference type="EC" id="2.7.11.1"/>
    </reaction>
</comment>
<keyword evidence="3" id="KW-0723">Serine/threonine-protein kinase</keyword>
<dbReference type="InterPro" id="IPR051824">
    <property type="entry name" value="LRR_Rcpt-Like_S/T_Kinase"/>
</dbReference>
<comment type="catalytic activity">
    <reaction evidence="12">
        <text>L-seryl-[protein] + ATP = O-phospho-L-seryl-[protein] + ADP + H(+)</text>
        <dbReference type="Rhea" id="RHEA:17989"/>
        <dbReference type="Rhea" id="RHEA-COMP:9863"/>
        <dbReference type="Rhea" id="RHEA-COMP:11604"/>
        <dbReference type="ChEBI" id="CHEBI:15378"/>
        <dbReference type="ChEBI" id="CHEBI:29999"/>
        <dbReference type="ChEBI" id="CHEBI:30616"/>
        <dbReference type="ChEBI" id="CHEBI:83421"/>
        <dbReference type="ChEBI" id="CHEBI:456216"/>
        <dbReference type="EC" id="2.7.11.1"/>
    </reaction>
</comment>
<feature type="transmembrane region" description="Helical" evidence="14">
    <location>
        <begin position="243"/>
        <end position="265"/>
    </location>
</feature>
<accession>A0ABQ8I7M8</accession>
<evidence type="ECO:0000256" key="3">
    <source>
        <dbReference type="ARBA" id="ARBA00022527"/>
    </source>
</evidence>
<dbReference type="Gene3D" id="2.60.120.430">
    <property type="entry name" value="Galactose-binding lectin"/>
    <property type="match status" value="1"/>
</dbReference>
<evidence type="ECO:0000313" key="17">
    <source>
        <dbReference type="Proteomes" id="UP000827721"/>
    </source>
</evidence>
<evidence type="ECO:0000256" key="7">
    <source>
        <dbReference type="ARBA" id="ARBA00022741"/>
    </source>
</evidence>
<evidence type="ECO:0000256" key="4">
    <source>
        <dbReference type="ARBA" id="ARBA00022553"/>
    </source>
</evidence>
<keyword evidence="7 13" id="KW-0547">Nucleotide-binding</keyword>
<dbReference type="PANTHER" id="PTHR48006:SF48">
    <property type="entry name" value="PROTEIN KINASE DOMAIN-CONTAINING PROTEIN"/>
    <property type="match status" value="1"/>
</dbReference>
<keyword evidence="5" id="KW-0808">Transferase</keyword>
<feature type="domain" description="Protein kinase" evidence="15">
    <location>
        <begin position="295"/>
        <end position="517"/>
    </location>
</feature>
<evidence type="ECO:0000313" key="16">
    <source>
        <dbReference type="EMBL" id="KAH7572631.1"/>
    </source>
</evidence>
<evidence type="ECO:0000256" key="14">
    <source>
        <dbReference type="SAM" id="Phobius"/>
    </source>
</evidence>
<evidence type="ECO:0000256" key="10">
    <source>
        <dbReference type="ARBA" id="ARBA00023180"/>
    </source>
</evidence>
<keyword evidence="9" id="KW-0675">Receptor</keyword>
<sequence>MVLTFSFSVSWPCLHTVVPANSEPTNKTFLYQIMDERCRHKKSKFHSFFIDAGGNGTDTKTGHYDADTNTSHFYVSPNNWAYSCSGDFQSSSSNTSDYIRNMTCGAPSLENPLYEKARLCPQALTYYGFCLKNGKYRVKLHFNEIVYARDEDYSSLGKRVFDIYIQGNQERKDFNIKQNARGPNKKWTENFTALVEHNLLEIRLFWAGKGSMYNPPLLNGPLISAISVIADFPVGGLSPAQKAGIIVAAVCIPLLLLALMWRLGLVGQKDLRDSRVELRGKSYSVKQVVDATRNFSSKMEIGRGQFGIVYKAELPDQTVAVKKLSPHSKQVIDQIGREVYTLRTVKHQNLVEFLDGYSKKGLHLLIYEYMENSSLAFALFGNFYSKSNLELDWNTRVYMAPEYATVKVITEKADVYSYGIVLLEIVSGKRNADYKADQEYVYLIDTACVLHSKGKLVNLIDEKLPTYDREQALTILNIAILCIDRSPMLRPTMSEVVSVLEGEKNIDEINKVDTSSA</sequence>
<dbReference type="InterPro" id="IPR000719">
    <property type="entry name" value="Prot_kinase_dom"/>
</dbReference>
<evidence type="ECO:0000256" key="13">
    <source>
        <dbReference type="PROSITE-ProRule" id="PRU10141"/>
    </source>
</evidence>
<reference evidence="16 17" key="1">
    <citation type="submission" date="2021-02" db="EMBL/GenBank/DDBJ databases">
        <title>Plant Genome Project.</title>
        <authorList>
            <person name="Zhang R.-G."/>
        </authorList>
    </citation>
    <scope>NUCLEOTIDE SEQUENCE [LARGE SCALE GENOMIC DNA]</scope>
    <source>
        <tissue evidence="16">Leaves</tissue>
    </source>
</reference>